<proteinExistence type="predicted"/>
<dbReference type="InterPro" id="IPR003781">
    <property type="entry name" value="CoA-bd"/>
</dbReference>
<evidence type="ECO:0000259" key="1">
    <source>
        <dbReference type="SMART" id="SM00881"/>
    </source>
</evidence>
<dbReference type="SMART" id="SM00881">
    <property type="entry name" value="CoA_binding"/>
    <property type="match status" value="1"/>
</dbReference>
<dbReference type="Gene3D" id="3.40.50.720">
    <property type="entry name" value="NAD(P)-binding Rossmann-like Domain"/>
    <property type="match status" value="1"/>
</dbReference>
<keyword evidence="3" id="KW-1185">Reference proteome</keyword>
<dbReference type="PANTHER" id="PTHR33303">
    <property type="entry name" value="CYTOPLASMIC PROTEIN-RELATED"/>
    <property type="match status" value="1"/>
</dbReference>
<gene>
    <name evidence="2" type="ORF">DKT75_05575</name>
</gene>
<accession>A0A317CHD6</accession>
<dbReference type="SUPFAM" id="SSF51735">
    <property type="entry name" value="NAD(P)-binding Rossmann-fold domains"/>
    <property type="match status" value="1"/>
</dbReference>
<dbReference type="PANTHER" id="PTHR33303:SF2">
    <property type="entry name" value="COA-BINDING DOMAIN-CONTAINING PROTEIN"/>
    <property type="match status" value="1"/>
</dbReference>
<organism evidence="2 3">
    <name type="scientific">Leucothrix arctica</name>
    <dbReference type="NCBI Taxonomy" id="1481894"/>
    <lineage>
        <taxon>Bacteria</taxon>
        <taxon>Pseudomonadati</taxon>
        <taxon>Pseudomonadota</taxon>
        <taxon>Gammaproteobacteria</taxon>
        <taxon>Thiotrichales</taxon>
        <taxon>Thiotrichaceae</taxon>
        <taxon>Leucothrix</taxon>
    </lineage>
</organism>
<reference evidence="2 3" key="1">
    <citation type="submission" date="2018-05" db="EMBL/GenBank/DDBJ databases">
        <title>Leucothrix arctica sp. nov., isolated from Arctic seawater.</title>
        <authorList>
            <person name="Choi A."/>
            <person name="Baek K."/>
        </authorList>
    </citation>
    <scope>NUCLEOTIDE SEQUENCE [LARGE SCALE GENOMIC DNA]</scope>
    <source>
        <strain evidence="2 3">IMCC9719</strain>
    </source>
</reference>
<dbReference type="AlphaFoldDB" id="A0A317CHD6"/>
<evidence type="ECO:0000313" key="2">
    <source>
        <dbReference type="EMBL" id="PWQ97964.1"/>
    </source>
</evidence>
<feature type="domain" description="CoA-binding" evidence="1">
    <location>
        <begin position="11"/>
        <end position="103"/>
    </location>
</feature>
<name>A0A317CHD6_9GAMM</name>
<protein>
    <recommendedName>
        <fullName evidence="1">CoA-binding domain-containing protein</fullName>
    </recommendedName>
</protein>
<evidence type="ECO:0000313" key="3">
    <source>
        <dbReference type="Proteomes" id="UP000245506"/>
    </source>
</evidence>
<dbReference type="EMBL" id="QGKL01000016">
    <property type="protein sequence ID" value="PWQ97964.1"/>
    <property type="molecule type" value="Genomic_DNA"/>
</dbReference>
<sequence length="136" mass="15145">MSSDENIRSILQETKTIAVVGISHKPQRASHQVAKFLMEKGYTVIPVNPKYKEVLGETCYATLEDIPVAVDMVDCFRRSETIVPIAESAIKIGAKSLWMQLGVINEEAAAMAEAAGLKVVMDRCPKMEYFILKIER</sequence>
<dbReference type="Pfam" id="PF13380">
    <property type="entry name" value="CoA_binding_2"/>
    <property type="match status" value="1"/>
</dbReference>
<dbReference type="Proteomes" id="UP000245506">
    <property type="component" value="Unassembled WGS sequence"/>
</dbReference>
<comment type="caution">
    <text evidence="2">The sequence shown here is derived from an EMBL/GenBank/DDBJ whole genome shotgun (WGS) entry which is preliminary data.</text>
</comment>
<dbReference type="OrthoDB" id="9807426at2"/>
<dbReference type="InterPro" id="IPR036291">
    <property type="entry name" value="NAD(P)-bd_dom_sf"/>
</dbReference>